<dbReference type="GO" id="GO:0016779">
    <property type="term" value="F:nucleotidyltransferase activity"/>
    <property type="evidence" value="ECO:0007669"/>
    <property type="project" value="UniProtKB-ARBA"/>
</dbReference>
<feature type="domain" description="MobA-like NTP transferase" evidence="1">
    <location>
        <begin position="25"/>
        <end position="187"/>
    </location>
</feature>
<evidence type="ECO:0000313" key="2">
    <source>
        <dbReference type="EMBL" id="MXR52817.1"/>
    </source>
</evidence>
<keyword evidence="3" id="KW-1185">Reference proteome</keyword>
<dbReference type="InterPro" id="IPR029044">
    <property type="entry name" value="Nucleotide-diphossugar_trans"/>
</dbReference>
<dbReference type="InterPro" id="IPR025877">
    <property type="entry name" value="MobA-like_NTP_Trfase"/>
</dbReference>
<protein>
    <submittedName>
        <fullName evidence="2">NTP transferase domain-containing protein</fullName>
    </submittedName>
</protein>
<dbReference type="Gene3D" id="3.90.550.10">
    <property type="entry name" value="Spore Coat Polysaccharide Biosynthesis Protein SpsA, Chain A"/>
    <property type="match status" value="1"/>
</dbReference>
<dbReference type="RefSeq" id="WP_159764950.1">
    <property type="nucleotide sequence ID" value="NZ_WUUT01000006.1"/>
</dbReference>
<comment type="caution">
    <text evidence="2">The sequence shown here is derived from an EMBL/GenBank/DDBJ whole genome shotgun (WGS) entry which is preliminary data.</text>
</comment>
<gene>
    <name evidence="2" type="ORF">GRX03_14530</name>
</gene>
<dbReference type="EMBL" id="WUUT01000006">
    <property type="protein sequence ID" value="MXR52817.1"/>
    <property type="molecule type" value="Genomic_DNA"/>
</dbReference>
<dbReference type="Proteomes" id="UP000466535">
    <property type="component" value="Unassembled WGS sequence"/>
</dbReference>
<dbReference type="AlphaFoldDB" id="A0A6B0T794"/>
<dbReference type="CDD" id="cd04182">
    <property type="entry name" value="GT_2_like_f"/>
    <property type="match status" value="1"/>
</dbReference>
<dbReference type="PANTHER" id="PTHR43777">
    <property type="entry name" value="MOLYBDENUM COFACTOR CYTIDYLYLTRANSFERASE"/>
    <property type="match status" value="1"/>
</dbReference>
<accession>A0A6B0T794</accession>
<evidence type="ECO:0000259" key="1">
    <source>
        <dbReference type="Pfam" id="PF12804"/>
    </source>
</evidence>
<dbReference type="OrthoDB" id="28434at2157"/>
<proteinExistence type="predicted"/>
<keyword evidence="2" id="KW-0808">Transferase</keyword>
<sequence>MTPELPVVEPPAGVENPVREGPVAGVLLAAGTSSRFGEANKLLAEVDGEPLVSHAARTLAAAAVDPVVVVVGADGDSVTDALDGFDTVTVENPDYEEGQATSVRAGVRAVRARVPDAAAAVFALGDMPAVRPESVDALVAAYRDGAGTALAAADGGQRGNPVLFDAQHFDALAAVDGDVGGREILLEDERSALVETGDAGVRRDIDTEADLERLRDEW</sequence>
<evidence type="ECO:0000313" key="3">
    <source>
        <dbReference type="Proteomes" id="UP000466535"/>
    </source>
</evidence>
<organism evidence="2 3">
    <name type="scientific">Halovenus carboxidivorans</name>
    <dbReference type="NCBI Taxonomy" id="2692199"/>
    <lineage>
        <taxon>Archaea</taxon>
        <taxon>Methanobacteriati</taxon>
        <taxon>Methanobacteriota</taxon>
        <taxon>Stenosarchaea group</taxon>
        <taxon>Halobacteria</taxon>
        <taxon>Halobacteriales</taxon>
        <taxon>Haloarculaceae</taxon>
        <taxon>Halovenus</taxon>
    </lineage>
</organism>
<dbReference type="SUPFAM" id="SSF53448">
    <property type="entry name" value="Nucleotide-diphospho-sugar transferases"/>
    <property type="match status" value="1"/>
</dbReference>
<reference evidence="2 3" key="1">
    <citation type="submission" date="2019-12" db="EMBL/GenBank/DDBJ databases">
        <title>Isolation and characterization of three novel carbon monoxide-oxidizing members of Halobacteria from salione crusts and soils.</title>
        <authorList>
            <person name="Myers M.R."/>
            <person name="King G.M."/>
        </authorList>
    </citation>
    <scope>NUCLEOTIDE SEQUENCE [LARGE SCALE GENOMIC DNA]</scope>
    <source>
        <strain evidence="2 3">WSH3</strain>
    </source>
</reference>
<dbReference type="PANTHER" id="PTHR43777:SF1">
    <property type="entry name" value="MOLYBDENUM COFACTOR CYTIDYLYLTRANSFERASE"/>
    <property type="match status" value="1"/>
</dbReference>
<name>A0A6B0T794_9EURY</name>
<dbReference type="Pfam" id="PF12804">
    <property type="entry name" value="NTP_transf_3"/>
    <property type="match status" value="1"/>
</dbReference>